<keyword evidence="4" id="KW-0233">DNA recombination</keyword>
<dbReference type="InterPro" id="IPR046668">
    <property type="entry name" value="DUF6538"/>
</dbReference>
<dbReference type="GO" id="GO:0006310">
    <property type="term" value="P:DNA recombination"/>
    <property type="evidence" value="ECO:0007669"/>
    <property type="project" value="UniProtKB-KW"/>
</dbReference>
<evidence type="ECO:0000313" key="6">
    <source>
        <dbReference type="EMBL" id="BBQ32683.1"/>
    </source>
</evidence>
<evidence type="ECO:0000256" key="1">
    <source>
        <dbReference type="ARBA" id="ARBA00008857"/>
    </source>
</evidence>
<dbReference type="PANTHER" id="PTHR30349">
    <property type="entry name" value="PHAGE INTEGRASE-RELATED"/>
    <property type="match status" value="1"/>
</dbReference>
<evidence type="ECO:0000313" key="7">
    <source>
        <dbReference type="Proteomes" id="UP000515756"/>
    </source>
</evidence>
<evidence type="ECO:0000259" key="5">
    <source>
        <dbReference type="PROSITE" id="PS51898"/>
    </source>
</evidence>
<feature type="domain" description="Tyr recombinase" evidence="5">
    <location>
        <begin position="260"/>
        <end position="457"/>
    </location>
</feature>
<dbReference type="Proteomes" id="UP000515756">
    <property type="component" value="Chromosome"/>
</dbReference>
<dbReference type="AlphaFoldDB" id="A0A6S4U085"/>
<dbReference type="InterPro" id="IPR010998">
    <property type="entry name" value="Integrase_recombinase_N"/>
</dbReference>
<evidence type="ECO:0000256" key="4">
    <source>
        <dbReference type="ARBA" id="ARBA00023172"/>
    </source>
</evidence>
<dbReference type="SUPFAM" id="SSF56349">
    <property type="entry name" value="DNA breaking-rejoining enzymes"/>
    <property type="match status" value="1"/>
</dbReference>
<dbReference type="GO" id="GO:0015074">
    <property type="term" value="P:DNA integration"/>
    <property type="evidence" value="ECO:0007669"/>
    <property type="project" value="UniProtKB-KW"/>
</dbReference>
<keyword evidence="2" id="KW-0229">DNA integration</keyword>
<comment type="similarity">
    <text evidence="1">Belongs to the 'phage' integrase family.</text>
</comment>
<dbReference type="InterPro" id="IPR011010">
    <property type="entry name" value="DNA_brk_join_enz"/>
</dbReference>
<sequence length="479" mass="54375">MPSYLLKNRNGNYYTRIPFPQSLRLLGCPQEIRVSLLTKDRSEATLRNLVAAHGIKLLMSKLATYPASILNPDNHPSKTCFRDLIAPELTRLRQQLLSSDDALTMPAQDPAKRPDDVSPPAPGCHDTMCKSITTELVQPQLAPHQLLNNVVTVPRTMRQLQTEFLRRKTGENISLRSLQQLQTRTTALILAVGGDFFVQALRFKQVDLFVQSLSTDKRLKAKTICEYKVACAQMLNFAVKLEYIAKNPFDQIKVKNSRSTPRQRWERSQLKTLFSSENFTQHAYDNADDFWIPLVLLHTGARPAEVCQLQTCDVVSQEHIACLNITNKGLAQSVKTDCAKRLVPIHSKLLALGFLHFVELRRQQGHVQLFSCKATGEFGEWTKSFEGRFSRYLNDLGFVAGQRPTAYGFRHAIIDELQQQATPEHVVADLVGHSKKGFTYRHYGKMTPLLRLQEVVEQLNFNDELTLVRGYLPCESARE</sequence>
<dbReference type="Gene3D" id="1.10.150.130">
    <property type="match status" value="1"/>
</dbReference>
<accession>A0A6S4U085</accession>
<dbReference type="InterPro" id="IPR013762">
    <property type="entry name" value="Integrase-like_cat_sf"/>
</dbReference>
<dbReference type="PROSITE" id="PS51898">
    <property type="entry name" value="TYR_RECOMBINASE"/>
    <property type="match status" value="1"/>
</dbReference>
<gene>
    <name evidence="6" type="ORF">WP2W18E01_42650</name>
</gene>
<organism evidence="6 7">
    <name type="scientific">Aeromonas caviae</name>
    <name type="common">Aeromonas punctata</name>
    <dbReference type="NCBI Taxonomy" id="648"/>
    <lineage>
        <taxon>Bacteria</taxon>
        <taxon>Pseudomonadati</taxon>
        <taxon>Pseudomonadota</taxon>
        <taxon>Gammaproteobacteria</taxon>
        <taxon>Aeromonadales</taxon>
        <taxon>Aeromonadaceae</taxon>
        <taxon>Aeromonas</taxon>
    </lineage>
</organism>
<dbReference type="Pfam" id="PF20172">
    <property type="entry name" value="DUF6538"/>
    <property type="match status" value="1"/>
</dbReference>
<dbReference type="GO" id="GO:0003677">
    <property type="term" value="F:DNA binding"/>
    <property type="evidence" value="ECO:0007669"/>
    <property type="project" value="UniProtKB-KW"/>
</dbReference>
<proteinExistence type="inferred from homology"/>
<keyword evidence="3" id="KW-0238">DNA-binding</keyword>
<dbReference type="InterPro" id="IPR002104">
    <property type="entry name" value="Integrase_catalytic"/>
</dbReference>
<protein>
    <submittedName>
        <fullName evidence="6">Integrase</fullName>
    </submittedName>
</protein>
<dbReference type="PANTHER" id="PTHR30349:SF41">
    <property type="entry name" value="INTEGRASE_RECOMBINASE PROTEIN MJ0367-RELATED"/>
    <property type="match status" value="1"/>
</dbReference>
<evidence type="ECO:0000256" key="3">
    <source>
        <dbReference type="ARBA" id="ARBA00023125"/>
    </source>
</evidence>
<dbReference type="CDD" id="cd01184">
    <property type="entry name" value="INT_C_like_1"/>
    <property type="match status" value="1"/>
</dbReference>
<dbReference type="Gene3D" id="1.10.443.10">
    <property type="entry name" value="Intergrase catalytic core"/>
    <property type="match status" value="1"/>
</dbReference>
<evidence type="ECO:0000256" key="2">
    <source>
        <dbReference type="ARBA" id="ARBA00022908"/>
    </source>
</evidence>
<reference evidence="6 7" key="1">
    <citation type="submission" date="2019-12" db="EMBL/GenBank/DDBJ databases">
        <title>complete genome sequences of Aeromonas caviae str. WP2-W18-ESBL-01 isolated from wastewater treatment plant effluent.</title>
        <authorList>
            <person name="Sekizuka T."/>
            <person name="Itokawa K."/>
            <person name="Yatsu K."/>
            <person name="Inamine Y."/>
            <person name="Kuroda M."/>
        </authorList>
    </citation>
    <scope>NUCLEOTIDE SEQUENCE [LARGE SCALE GENOMIC DNA]</scope>
    <source>
        <strain evidence="6 7">WP2-W18-ESBL-01</strain>
    </source>
</reference>
<dbReference type="InterPro" id="IPR050090">
    <property type="entry name" value="Tyrosine_recombinase_XerCD"/>
</dbReference>
<dbReference type="RefSeq" id="WP_182935593.1">
    <property type="nucleotide sequence ID" value="NZ_AP021927.1"/>
</dbReference>
<dbReference type="EMBL" id="AP021927">
    <property type="protein sequence ID" value="BBQ32683.1"/>
    <property type="molecule type" value="Genomic_DNA"/>
</dbReference>
<name>A0A6S4U085_AERCA</name>
<dbReference type="Pfam" id="PF00589">
    <property type="entry name" value="Phage_integrase"/>
    <property type="match status" value="1"/>
</dbReference>